<name>A0ABP0LTX2_9DINO</name>
<protein>
    <submittedName>
        <fullName evidence="1">Uncharacterized protein</fullName>
    </submittedName>
</protein>
<evidence type="ECO:0000313" key="2">
    <source>
        <dbReference type="Proteomes" id="UP001642484"/>
    </source>
</evidence>
<dbReference type="EMBL" id="CAXAMN010014213">
    <property type="protein sequence ID" value="CAK9042687.1"/>
    <property type="molecule type" value="Genomic_DNA"/>
</dbReference>
<organism evidence="1 2">
    <name type="scientific">Durusdinium trenchii</name>
    <dbReference type="NCBI Taxonomy" id="1381693"/>
    <lineage>
        <taxon>Eukaryota</taxon>
        <taxon>Sar</taxon>
        <taxon>Alveolata</taxon>
        <taxon>Dinophyceae</taxon>
        <taxon>Suessiales</taxon>
        <taxon>Symbiodiniaceae</taxon>
        <taxon>Durusdinium</taxon>
    </lineage>
</organism>
<reference evidence="1 2" key="1">
    <citation type="submission" date="2024-02" db="EMBL/GenBank/DDBJ databases">
        <authorList>
            <person name="Chen Y."/>
            <person name="Shah S."/>
            <person name="Dougan E. K."/>
            <person name="Thang M."/>
            <person name="Chan C."/>
        </authorList>
    </citation>
    <scope>NUCLEOTIDE SEQUENCE [LARGE SCALE GENOMIC DNA]</scope>
</reference>
<comment type="caution">
    <text evidence="1">The sequence shown here is derived from an EMBL/GenBank/DDBJ whole genome shotgun (WGS) entry which is preliminary data.</text>
</comment>
<sequence length="118" mass="12958">MRDCNFHVDPATIPLNNVPFFLLKARPGIERVCLESNSTVPTTSKTLCPGPSLLDWFALSRWARFRIALFILPLSQALSAKNVALPALEFVVMAALLAKPAGAGWAFPKKRIHTTNIS</sequence>
<dbReference type="Proteomes" id="UP001642484">
    <property type="component" value="Unassembled WGS sequence"/>
</dbReference>
<accession>A0ABP0LTX2</accession>
<proteinExistence type="predicted"/>
<gene>
    <name evidence="1" type="ORF">CCMP2556_LOCUS22684</name>
</gene>
<keyword evidence="2" id="KW-1185">Reference proteome</keyword>
<evidence type="ECO:0000313" key="1">
    <source>
        <dbReference type="EMBL" id="CAK9042687.1"/>
    </source>
</evidence>